<dbReference type="PANTHER" id="PTHR43664">
    <property type="entry name" value="MONOAMINE OXIDASE-RELATED"/>
    <property type="match status" value="1"/>
</dbReference>
<name>A0A2G6JPY9_NEPCE</name>
<dbReference type="STRING" id="207954.MED92_02191"/>
<dbReference type="PANTHER" id="PTHR43664:SF1">
    <property type="entry name" value="BETA-METHYLMALYL-COA DEHYDRATASE"/>
    <property type="match status" value="1"/>
</dbReference>
<evidence type="ECO:0000313" key="2">
    <source>
        <dbReference type="EMBL" id="PIE25491.1"/>
    </source>
</evidence>
<gene>
    <name evidence="2" type="ORF">CSA60_00365</name>
</gene>
<dbReference type="Pfam" id="PF01575">
    <property type="entry name" value="MaoC_dehydratas"/>
    <property type="match status" value="1"/>
</dbReference>
<dbReference type="InterPro" id="IPR052342">
    <property type="entry name" value="MCH/BMMD"/>
</dbReference>
<dbReference type="SUPFAM" id="SSF54637">
    <property type="entry name" value="Thioesterase/thiol ester dehydrase-isomerase"/>
    <property type="match status" value="1"/>
</dbReference>
<sequence length="146" mass="16183">MGRYLDDFSVGDKFYGPGFTLSEGQIIEYALTYDPQPIHIDAMHAAEGPYGGIIASGFQTLSLCFRMLIQTREFETVSLGGPGLDELRFLAPVRPGDTIRTEAEIISVTPSQSKPDRGVMKIQVWGRNQHKDKVVSFIVIMMGKRG</sequence>
<evidence type="ECO:0000259" key="1">
    <source>
        <dbReference type="Pfam" id="PF01575"/>
    </source>
</evidence>
<evidence type="ECO:0000313" key="3">
    <source>
        <dbReference type="Proteomes" id="UP000243469"/>
    </source>
</evidence>
<comment type="caution">
    <text evidence="2">The sequence shown here is derived from an EMBL/GenBank/DDBJ whole genome shotgun (WGS) entry which is preliminary data.</text>
</comment>
<dbReference type="InterPro" id="IPR002539">
    <property type="entry name" value="MaoC-like_dom"/>
</dbReference>
<protein>
    <submittedName>
        <fullName evidence="2">Acyl dehydratase</fullName>
    </submittedName>
</protein>
<feature type="domain" description="MaoC-like" evidence="1">
    <location>
        <begin position="11"/>
        <end position="110"/>
    </location>
</feature>
<dbReference type="InterPro" id="IPR029069">
    <property type="entry name" value="HotDog_dom_sf"/>
</dbReference>
<dbReference type="CDD" id="cd03454">
    <property type="entry name" value="YdeM"/>
    <property type="match status" value="1"/>
</dbReference>
<reference evidence="2 3" key="1">
    <citation type="submission" date="2017-10" db="EMBL/GenBank/DDBJ databases">
        <title>Novel microbial diversity and functional potential in the marine mammal oral microbiome.</title>
        <authorList>
            <person name="Dudek N.K."/>
            <person name="Sun C.L."/>
            <person name="Burstein D."/>
            <person name="Kantor R.S."/>
            <person name="Aliaga Goltsman D.S."/>
            <person name="Bik E.M."/>
            <person name="Thomas B.C."/>
            <person name="Banfield J.F."/>
            <person name="Relman D.A."/>
        </authorList>
    </citation>
    <scope>NUCLEOTIDE SEQUENCE [LARGE SCALE GENOMIC DNA]</scope>
    <source>
        <strain evidence="2">DOLJORAL78_47_21</strain>
    </source>
</reference>
<dbReference type="AlphaFoldDB" id="A0A2G6JPY9"/>
<accession>A0A2G6JPY9</accession>
<proteinExistence type="predicted"/>
<organism evidence="2 3">
    <name type="scientific">Neptuniibacter caesariensis</name>
    <dbReference type="NCBI Taxonomy" id="207954"/>
    <lineage>
        <taxon>Bacteria</taxon>
        <taxon>Pseudomonadati</taxon>
        <taxon>Pseudomonadota</taxon>
        <taxon>Gammaproteobacteria</taxon>
        <taxon>Oceanospirillales</taxon>
        <taxon>Oceanospirillaceae</taxon>
        <taxon>Neptuniibacter</taxon>
    </lineage>
</organism>
<dbReference type="EMBL" id="PDSH01000004">
    <property type="protein sequence ID" value="PIE25491.1"/>
    <property type="molecule type" value="Genomic_DNA"/>
</dbReference>
<dbReference type="Gene3D" id="3.10.129.10">
    <property type="entry name" value="Hotdog Thioesterase"/>
    <property type="match status" value="1"/>
</dbReference>
<dbReference type="Proteomes" id="UP000243469">
    <property type="component" value="Unassembled WGS sequence"/>
</dbReference>